<evidence type="ECO:0000313" key="10">
    <source>
        <dbReference type="Proteomes" id="UP000184603"/>
    </source>
</evidence>
<keyword evidence="7 8" id="KW-0472">Membrane</keyword>
<feature type="transmembrane region" description="Helical" evidence="8">
    <location>
        <begin position="222"/>
        <end position="240"/>
    </location>
</feature>
<feature type="transmembrane region" description="Helical" evidence="8">
    <location>
        <begin position="166"/>
        <end position="185"/>
    </location>
</feature>
<evidence type="ECO:0000256" key="6">
    <source>
        <dbReference type="ARBA" id="ARBA00022989"/>
    </source>
</evidence>
<reference evidence="9 10" key="1">
    <citation type="submission" date="2016-12" db="EMBL/GenBank/DDBJ databases">
        <authorList>
            <person name="Song W.-J."/>
            <person name="Kurnit D.M."/>
        </authorList>
    </citation>
    <scope>NUCLEOTIDE SEQUENCE [LARGE SCALE GENOMIC DNA]</scope>
    <source>
        <strain evidence="9 10">DSM 18488</strain>
    </source>
</reference>
<comment type="similarity">
    <text evidence="2 8">Belongs to the 4-toluene sulfonate uptake permease (TSUP) (TC 2.A.102) family.</text>
</comment>
<keyword evidence="10" id="KW-1185">Reference proteome</keyword>
<accession>A0A1M7YH14</accession>
<dbReference type="InterPro" id="IPR052017">
    <property type="entry name" value="TSUP"/>
</dbReference>
<feature type="transmembrane region" description="Helical" evidence="8">
    <location>
        <begin position="32"/>
        <end position="61"/>
    </location>
</feature>
<keyword evidence="5 8" id="KW-0812">Transmembrane</keyword>
<dbReference type="OrthoDB" id="7843147at2"/>
<proteinExistence type="inferred from homology"/>
<evidence type="ECO:0000256" key="4">
    <source>
        <dbReference type="ARBA" id="ARBA00022475"/>
    </source>
</evidence>
<keyword evidence="4 8" id="KW-1003">Cell membrane</keyword>
<evidence type="ECO:0000313" key="9">
    <source>
        <dbReference type="EMBL" id="SHO51922.1"/>
    </source>
</evidence>
<feature type="transmembrane region" description="Helical" evidence="8">
    <location>
        <begin position="68"/>
        <end position="86"/>
    </location>
</feature>
<feature type="transmembrane region" description="Helical" evidence="8">
    <location>
        <begin position="197"/>
        <end position="216"/>
    </location>
</feature>
<name>A0A1M7YH14_9BACT</name>
<keyword evidence="3" id="KW-0813">Transport</keyword>
<feature type="transmembrane region" description="Helical" evidence="8">
    <location>
        <begin position="98"/>
        <end position="116"/>
    </location>
</feature>
<keyword evidence="6 8" id="KW-1133">Transmembrane helix</keyword>
<dbReference type="PANTHER" id="PTHR30269">
    <property type="entry name" value="TRANSMEMBRANE PROTEIN YFCA"/>
    <property type="match status" value="1"/>
</dbReference>
<evidence type="ECO:0000256" key="7">
    <source>
        <dbReference type="ARBA" id="ARBA00023136"/>
    </source>
</evidence>
<evidence type="ECO:0000256" key="8">
    <source>
        <dbReference type="RuleBase" id="RU363041"/>
    </source>
</evidence>
<dbReference type="RefSeq" id="WP_073615698.1">
    <property type="nucleotide sequence ID" value="NZ_FRFE01000030.1"/>
</dbReference>
<gene>
    <name evidence="9" type="ORF">SAMN02745220_04280</name>
</gene>
<protein>
    <recommendedName>
        <fullName evidence="8">Probable membrane transporter protein</fullName>
    </recommendedName>
</protein>
<evidence type="ECO:0000256" key="2">
    <source>
        <dbReference type="ARBA" id="ARBA00009142"/>
    </source>
</evidence>
<evidence type="ECO:0000256" key="3">
    <source>
        <dbReference type="ARBA" id="ARBA00022448"/>
    </source>
</evidence>
<dbReference type="AlphaFoldDB" id="A0A1M7YH14"/>
<evidence type="ECO:0000256" key="5">
    <source>
        <dbReference type="ARBA" id="ARBA00022692"/>
    </source>
</evidence>
<dbReference type="InterPro" id="IPR002781">
    <property type="entry name" value="TM_pro_TauE-like"/>
</dbReference>
<evidence type="ECO:0000256" key="1">
    <source>
        <dbReference type="ARBA" id="ARBA00004651"/>
    </source>
</evidence>
<feature type="transmembrane region" description="Helical" evidence="8">
    <location>
        <begin position="128"/>
        <end position="146"/>
    </location>
</feature>
<dbReference type="Proteomes" id="UP000184603">
    <property type="component" value="Unassembled WGS sequence"/>
</dbReference>
<dbReference type="EMBL" id="FRFE01000030">
    <property type="protein sequence ID" value="SHO51922.1"/>
    <property type="molecule type" value="Genomic_DNA"/>
</dbReference>
<dbReference type="Pfam" id="PF01925">
    <property type="entry name" value="TauE"/>
    <property type="match status" value="1"/>
</dbReference>
<organism evidence="9 10">
    <name type="scientific">Desulfopila aestuarii DSM 18488</name>
    <dbReference type="NCBI Taxonomy" id="1121416"/>
    <lineage>
        <taxon>Bacteria</taxon>
        <taxon>Pseudomonadati</taxon>
        <taxon>Thermodesulfobacteriota</taxon>
        <taxon>Desulfobulbia</taxon>
        <taxon>Desulfobulbales</taxon>
        <taxon>Desulfocapsaceae</taxon>
        <taxon>Desulfopila</taxon>
    </lineage>
</organism>
<sequence>MSIVFAVVAVVAVFLIAGLVQGLTGFGSALVAMPLLCLLMDVKTAVPLCVLNSVVITTYLLYRLNGQLRIAIILPLCLASIPGIYVGTTFLRELDSKIISICLGLFLISYSTYSLVAKPRPRAIHKGWGYVAGFLSGAIGAAFSAGGPPTIIYTTLNDWSKDKMKATLTGFFAFTSCLTVVVHALTGLTTVTVLQNFFYSAPAVLVGTAIGSALYGRLPREAFIRLIFLFLILMGIAMLFTN</sequence>
<dbReference type="STRING" id="1121416.SAMN02745220_04280"/>
<dbReference type="GO" id="GO:0005886">
    <property type="term" value="C:plasma membrane"/>
    <property type="evidence" value="ECO:0007669"/>
    <property type="project" value="UniProtKB-SubCell"/>
</dbReference>
<dbReference type="PANTHER" id="PTHR30269:SF37">
    <property type="entry name" value="MEMBRANE TRANSPORTER PROTEIN"/>
    <property type="match status" value="1"/>
</dbReference>
<comment type="subcellular location">
    <subcellularLocation>
        <location evidence="1 8">Cell membrane</location>
        <topology evidence="1 8">Multi-pass membrane protein</topology>
    </subcellularLocation>
</comment>